<proteinExistence type="predicted"/>
<protein>
    <recommendedName>
        <fullName evidence="2">Polysaccharide pyruvyl transferase domain-containing protein</fullName>
    </recommendedName>
</protein>
<accession>A0A426TG31</accession>
<comment type="caution">
    <text evidence="3">The sequence shown here is derived from an EMBL/GenBank/DDBJ whole genome shotgun (WGS) entry which is preliminary data.</text>
</comment>
<dbReference type="EMBL" id="RSDO01000005">
    <property type="protein sequence ID" value="RRR53851.1"/>
    <property type="molecule type" value="Genomic_DNA"/>
</dbReference>
<dbReference type="InterPro" id="IPR007345">
    <property type="entry name" value="Polysacch_pyruvyl_Trfase"/>
</dbReference>
<organism evidence="3 4">
    <name type="scientific">Streptococcus suis</name>
    <dbReference type="NCBI Taxonomy" id="1307"/>
    <lineage>
        <taxon>Bacteria</taxon>
        <taxon>Bacillati</taxon>
        <taxon>Bacillota</taxon>
        <taxon>Bacilli</taxon>
        <taxon>Lactobacillales</taxon>
        <taxon>Streptococcaceae</taxon>
        <taxon>Streptococcus</taxon>
    </lineage>
</organism>
<gene>
    <name evidence="3" type="ORF">EI998_03700</name>
</gene>
<sequence>MEYKFALLNYSTENIGDEVQSIAARRFLPRIDEYVDRDKLAEWEPNQPTKLIMNGWYNRDPNGWPPKNSDLLKPLLTSIHVSVKDDAVREAFETTESLDFLKKNGPVGARDEQTLEFFKQQGLETYFSGCVTLTLQRDPDIKKQDFILAVDVPKDVVKKMRESTKREVIELSVYHYPFLENEERFKVAEYILALYQSAHAVVTTRLHCFMPSLAFETPVLLIKDSEKYEPARYGGLDTLPHSLTDKEYIEHPEKYPLDNPLPNPTEYQTIREEMIERIQGFTGYSNNATFRTLPLSEFPLSISAIRIFAFTWSSTFKKALLEGDVAWDEERIADFERIVAEQAEEISILNTTKQELYQDIKSLNNEIVSKTTEIDYLTNVIKKIEDSLSWKLTKPLREMKSVLKKIIKR</sequence>
<evidence type="ECO:0000313" key="4">
    <source>
        <dbReference type="Proteomes" id="UP000274117"/>
    </source>
</evidence>
<feature type="coiled-coil region" evidence="1">
    <location>
        <begin position="346"/>
        <end position="373"/>
    </location>
</feature>
<evidence type="ECO:0000313" key="3">
    <source>
        <dbReference type="EMBL" id="RRR53851.1"/>
    </source>
</evidence>
<evidence type="ECO:0000259" key="2">
    <source>
        <dbReference type="Pfam" id="PF04230"/>
    </source>
</evidence>
<reference evidence="3 4" key="2">
    <citation type="submission" date="2018-12" db="EMBL/GenBank/DDBJ databases">
        <title>Whole-genome sequences of fifteen clinical Streptococcus suis strains isolated from pigs between 2006 and 2018.</title>
        <authorList>
            <person name="Stevens M.J.A."/>
            <person name="Cernela N."/>
            <person name="Spoerry Serrano N."/>
            <person name="Schmitt S."/>
            <person name="Schrenzel J."/>
            <person name="Stephan R."/>
        </authorList>
    </citation>
    <scope>NUCLEOTIDE SEQUENCE [LARGE SCALE GENOMIC DNA]</scope>
    <source>
        <strain evidence="3 4">PP422</strain>
    </source>
</reference>
<dbReference type="Pfam" id="PF04230">
    <property type="entry name" value="PS_pyruv_trans"/>
    <property type="match status" value="1"/>
</dbReference>
<reference evidence="3 4" key="1">
    <citation type="submission" date="2018-11" db="EMBL/GenBank/DDBJ databases">
        <authorList>
            <person name="Stevens M.J."/>
            <person name="Cernela N."/>
            <person name="Spoerry Serrano N."/>
            <person name="Schmitt S."/>
            <person name="Schrenzel J."/>
            <person name="Stephan R."/>
        </authorList>
    </citation>
    <scope>NUCLEOTIDE SEQUENCE [LARGE SCALE GENOMIC DNA]</scope>
    <source>
        <strain evidence="3 4">PP422</strain>
    </source>
</reference>
<feature type="domain" description="Polysaccharide pyruvyl transferase" evidence="2">
    <location>
        <begin position="14"/>
        <end position="222"/>
    </location>
</feature>
<evidence type="ECO:0000256" key="1">
    <source>
        <dbReference type="SAM" id="Coils"/>
    </source>
</evidence>
<dbReference type="Proteomes" id="UP000274117">
    <property type="component" value="Unassembled WGS sequence"/>
</dbReference>
<keyword evidence="1" id="KW-0175">Coiled coil</keyword>
<dbReference type="AlphaFoldDB" id="A0A426TG31"/>
<name>A0A426TG31_STRSU</name>